<keyword evidence="3" id="KW-1185">Reference proteome</keyword>
<dbReference type="RefSeq" id="WP_407033101.1">
    <property type="nucleotide sequence ID" value="NZ_JAQGEF010000043.1"/>
</dbReference>
<proteinExistence type="predicted"/>
<dbReference type="InterPro" id="IPR038727">
    <property type="entry name" value="NadR/Ttd14_AAA_dom"/>
</dbReference>
<dbReference type="Pfam" id="PF13521">
    <property type="entry name" value="AAA_28"/>
    <property type="match status" value="1"/>
</dbReference>
<comment type="caution">
    <text evidence="2">The sequence shown here is derived from an EMBL/GenBank/DDBJ whole genome shotgun (WGS) entry which is preliminary data.</text>
</comment>
<dbReference type="PANTHER" id="PTHR37512">
    <property type="entry name" value="TRIFUNCTIONAL NAD BIOSYNTHESIS/REGULATOR PROTEIN NADR"/>
    <property type="match status" value="1"/>
</dbReference>
<feature type="domain" description="NadR/Ttd14 AAA" evidence="1">
    <location>
        <begin position="6"/>
        <end position="166"/>
    </location>
</feature>
<dbReference type="Gene3D" id="3.40.50.300">
    <property type="entry name" value="P-loop containing nucleotide triphosphate hydrolases"/>
    <property type="match status" value="1"/>
</dbReference>
<evidence type="ECO:0000259" key="1">
    <source>
        <dbReference type="Pfam" id="PF13521"/>
    </source>
</evidence>
<dbReference type="Proteomes" id="UP001210231">
    <property type="component" value="Unassembled WGS sequence"/>
</dbReference>
<dbReference type="SUPFAM" id="SSF52540">
    <property type="entry name" value="P-loop containing nucleoside triphosphate hydrolases"/>
    <property type="match status" value="1"/>
</dbReference>
<sequence>MTDLIKIVVLGPESTGKSTLCESLARYFNTIWVPEYARAYLLKNGTDYVFDDLLTIAQGQLNLETNYTNIAIEQNKALLIIDTDQYVMKVWCEFVFNDCHNWILNQIVAQDYDLYLLCKPDLPWVKDELREYPDEGPRQQLFHMYKDLLIHQSTPWVEISGSYEERTQRAIAAVKQILIK</sequence>
<protein>
    <submittedName>
        <fullName evidence="2">AAA family ATPase</fullName>
    </submittedName>
</protein>
<dbReference type="InterPro" id="IPR027417">
    <property type="entry name" value="P-loop_NTPase"/>
</dbReference>
<dbReference type="EMBL" id="JAQGEF010000043">
    <property type="protein sequence ID" value="MDA3616771.1"/>
    <property type="molecule type" value="Genomic_DNA"/>
</dbReference>
<reference evidence="2 3" key="1">
    <citation type="submission" date="2022-12" db="EMBL/GenBank/DDBJ databases">
        <title>Chitinophagaceae gen. sp. nov., a new member of the family Chitinophagaceae, isolated from soil in a chemical factory.</title>
        <authorList>
            <person name="Ke Z."/>
        </authorList>
    </citation>
    <scope>NUCLEOTIDE SEQUENCE [LARGE SCALE GENOMIC DNA]</scope>
    <source>
        <strain evidence="2 3">LY-5</strain>
    </source>
</reference>
<accession>A0ABT4UPJ8</accession>
<evidence type="ECO:0000313" key="3">
    <source>
        <dbReference type="Proteomes" id="UP001210231"/>
    </source>
</evidence>
<evidence type="ECO:0000313" key="2">
    <source>
        <dbReference type="EMBL" id="MDA3616771.1"/>
    </source>
</evidence>
<organism evidence="2 3">
    <name type="scientific">Polluticaenibacter yanchengensis</name>
    <dbReference type="NCBI Taxonomy" id="3014562"/>
    <lineage>
        <taxon>Bacteria</taxon>
        <taxon>Pseudomonadati</taxon>
        <taxon>Bacteroidota</taxon>
        <taxon>Chitinophagia</taxon>
        <taxon>Chitinophagales</taxon>
        <taxon>Chitinophagaceae</taxon>
        <taxon>Polluticaenibacter</taxon>
    </lineage>
</organism>
<dbReference type="InterPro" id="IPR052735">
    <property type="entry name" value="NAD_biosynth-regulator"/>
</dbReference>
<dbReference type="PANTHER" id="PTHR37512:SF1">
    <property type="entry name" value="NADR_TTD14 AAA DOMAIN-CONTAINING PROTEIN"/>
    <property type="match status" value="1"/>
</dbReference>
<gene>
    <name evidence="2" type="ORF">O3P16_18315</name>
</gene>
<name>A0ABT4UPJ8_9BACT</name>